<dbReference type="EnsemblPlants" id="TuG1812G0200003494.01.T01">
    <property type="protein sequence ID" value="TuG1812G0200003494.01.T01.cds420357"/>
    <property type="gene ID" value="TuG1812G0200003494.01"/>
</dbReference>
<protein>
    <submittedName>
        <fullName evidence="1">Uncharacterized protein</fullName>
    </submittedName>
</protein>
<evidence type="ECO:0000313" key="2">
    <source>
        <dbReference type="Proteomes" id="UP000015106"/>
    </source>
</evidence>
<accession>A0A8R7PGH9</accession>
<name>A0A8R7PGH9_TRIUA</name>
<reference evidence="1" key="2">
    <citation type="submission" date="2018-03" db="EMBL/GenBank/DDBJ databases">
        <title>The Triticum urartu genome reveals the dynamic nature of wheat genome evolution.</title>
        <authorList>
            <person name="Ling H."/>
            <person name="Ma B."/>
            <person name="Shi X."/>
            <person name="Liu H."/>
            <person name="Dong L."/>
            <person name="Sun H."/>
            <person name="Cao Y."/>
            <person name="Gao Q."/>
            <person name="Zheng S."/>
            <person name="Li Y."/>
            <person name="Yu Y."/>
            <person name="Du H."/>
            <person name="Qi M."/>
            <person name="Li Y."/>
            <person name="Yu H."/>
            <person name="Cui Y."/>
            <person name="Wang N."/>
            <person name="Chen C."/>
            <person name="Wu H."/>
            <person name="Zhao Y."/>
            <person name="Zhang J."/>
            <person name="Li Y."/>
            <person name="Zhou W."/>
            <person name="Zhang B."/>
            <person name="Hu W."/>
            <person name="Eijk M."/>
            <person name="Tang J."/>
            <person name="Witsenboer H."/>
            <person name="Zhao S."/>
            <person name="Li Z."/>
            <person name="Zhang A."/>
            <person name="Wang D."/>
            <person name="Liang C."/>
        </authorList>
    </citation>
    <scope>NUCLEOTIDE SEQUENCE [LARGE SCALE GENOMIC DNA]</scope>
    <source>
        <strain evidence="1">cv. G1812</strain>
    </source>
</reference>
<organism evidence="1 2">
    <name type="scientific">Triticum urartu</name>
    <name type="common">Red wild einkorn</name>
    <name type="synonym">Crithodium urartu</name>
    <dbReference type="NCBI Taxonomy" id="4572"/>
    <lineage>
        <taxon>Eukaryota</taxon>
        <taxon>Viridiplantae</taxon>
        <taxon>Streptophyta</taxon>
        <taxon>Embryophyta</taxon>
        <taxon>Tracheophyta</taxon>
        <taxon>Spermatophyta</taxon>
        <taxon>Magnoliopsida</taxon>
        <taxon>Liliopsida</taxon>
        <taxon>Poales</taxon>
        <taxon>Poaceae</taxon>
        <taxon>BOP clade</taxon>
        <taxon>Pooideae</taxon>
        <taxon>Triticodae</taxon>
        <taxon>Triticeae</taxon>
        <taxon>Triticinae</taxon>
        <taxon>Triticum</taxon>
    </lineage>
</organism>
<dbReference type="Gramene" id="TuG1812G0200003494.01.T01">
    <property type="protein sequence ID" value="TuG1812G0200003494.01.T01.cds420357"/>
    <property type="gene ID" value="TuG1812G0200003494.01"/>
</dbReference>
<reference evidence="1" key="3">
    <citation type="submission" date="2022-06" db="UniProtKB">
        <authorList>
            <consortium name="EnsemblPlants"/>
        </authorList>
    </citation>
    <scope>IDENTIFICATION</scope>
</reference>
<evidence type="ECO:0000313" key="1">
    <source>
        <dbReference type="EnsemblPlants" id="TuG1812G0200003494.01.T01.cds420357"/>
    </source>
</evidence>
<keyword evidence="2" id="KW-1185">Reference proteome</keyword>
<dbReference type="AlphaFoldDB" id="A0A8R7PGH9"/>
<proteinExistence type="predicted"/>
<dbReference type="Proteomes" id="UP000015106">
    <property type="component" value="Chromosome 2"/>
</dbReference>
<reference evidence="2" key="1">
    <citation type="journal article" date="2013" name="Nature">
        <title>Draft genome of the wheat A-genome progenitor Triticum urartu.</title>
        <authorList>
            <person name="Ling H.Q."/>
            <person name="Zhao S."/>
            <person name="Liu D."/>
            <person name="Wang J."/>
            <person name="Sun H."/>
            <person name="Zhang C."/>
            <person name="Fan H."/>
            <person name="Li D."/>
            <person name="Dong L."/>
            <person name="Tao Y."/>
            <person name="Gao C."/>
            <person name="Wu H."/>
            <person name="Li Y."/>
            <person name="Cui Y."/>
            <person name="Guo X."/>
            <person name="Zheng S."/>
            <person name="Wang B."/>
            <person name="Yu K."/>
            <person name="Liang Q."/>
            <person name="Yang W."/>
            <person name="Lou X."/>
            <person name="Chen J."/>
            <person name="Feng M."/>
            <person name="Jian J."/>
            <person name="Zhang X."/>
            <person name="Luo G."/>
            <person name="Jiang Y."/>
            <person name="Liu J."/>
            <person name="Wang Z."/>
            <person name="Sha Y."/>
            <person name="Zhang B."/>
            <person name="Wu H."/>
            <person name="Tang D."/>
            <person name="Shen Q."/>
            <person name="Xue P."/>
            <person name="Zou S."/>
            <person name="Wang X."/>
            <person name="Liu X."/>
            <person name="Wang F."/>
            <person name="Yang Y."/>
            <person name="An X."/>
            <person name="Dong Z."/>
            <person name="Zhang K."/>
            <person name="Zhang X."/>
            <person name="Luo M.C."/>
            <person name="Dvorak J."/>
            <person name="Tong Y."/>
            <person name="Wang J."/>
            <person name="Yang H."/>
            <person name="Li Z."/>
            <person name="Wang D."/>
            <person name="Zhang A."/>
            <person name="Wang J."/>
        </authorList>
    </citation>
    <scope>NUCLEOTIDE SEQUENCE</scope>
    <source>
        <strain evidence="2">cv. G1812</strain>
    </source>
</reference>
<sequence>MSKLKTCDCGYMDSLPPPKLILELFGFMRKADCSECSIPCSVATCLDLGPVSEVVLIDLDVAILGVLTSYPGLKFDEFLYSLVVPARISIPLHLQLVHLLFRRRNQVGVLELQCLEERRGTIGMDPTGKDRSHLLPRQPRHFFCLDLI</sequence>